<dbReference type="InterPro" id="IPR036939">
    <property type="entry name" value="Cu2_ascorb_mOase_N_sf"/>
</dbReference>
<dbReference type="Pfam" id="PF03712">
    <property type="entry name" value="Cu2_monoox_C"/>
    <property type="match status" value="1"/>
</dbReference>
<feature type="domain" description="Copper type II ascorbate-dependent monooxygenase N-terminal" evidence="5">
    <location>
        <begin position="168"/>
        <end position="268"/>
    </location>
</feature>
<reference evidence="7 8" key="1">
    <citation type="submission" date="2014-02" db="EMBL/GenBank/DDBJ databases">
        <title>The small core and large imbalanced accessory genome model reveals a collaborative survival strategy of Sorangium cellulosum strains in nature.</title>
        <authorList>
            <person name="Han K."/>
            <person name="Peng R."/>
            <person name="Blom J."/>
            <person name="Li Y.-Z."/>
        </authorList>
    </citation>
    <scope>NUCLEOTIDE SEQUENCE [LARGE SCALE GENOMIC DNA]</scope>
    <source>
        <strain evidence="7 8">So0011-07</strain>
    </source>
</reference>
<gene>
    <name evidence="7" type="ORF">BE17_33955</name>
</gene>
<protein>
    <recommendedName>
        <fullName evidence="9">Cytochrome c domain-containing protein</fullName>
    </recommendedName>
</protein>
<evidence type="ECO:0000313" key="8">
    <source>
        <dbReference type="Proteomes" id="UP000075635"/>
    </source>
</evidence>
<evidence type="ECO:0000259" key="5">
    <source>
        <dbReference type="Pfam" id="PF01082"/>
    </source>
</evidence>
<dbReference type="InterPro" id="IPR024548">
    <property type="entry name" value="Cu2_monoox_C"/>
</dbReference>
<sequence length="472" mass="51426">MRTVNAPWTVVLALLVPIMGCASEPESKSSSTEEPAAGPTFHKDVAPILQKRCQGCHSPGEIAPFSLTSYADVKQVSQLVVKATEDRSMPPWGAVETDECAPRFPWKDDSRLSDAELATLRAWHEAGAPEGDPADAPAGAEAPTRNGLEGVSATIEPANPYVTGGDDDQFRCFVMDPQLTEDTFVNGMNVLPGNSKVVHHVVVFTDPTAESDTLADADGGYECFGSSGVQNTQVLGVWVPGGRPTEFPSNAGFLVRAGSRLVMQVHYHPAGAAAEPDATRIQLRYLPEPPEYRVVFMAFGNFPSQFPNGDGLQPGPNDRDGVEFFVPAGVKDHTETMKIKIPEEFMGEPLVDGMKLYSAMTHMHYVGTDMLVDVERPSPQGNDPAKECVVQTPKWDFNWQQTYALDAPIEELPVLKAGDEMTLRCRYDNTLDNPFVKRALLEENLNAPRDIVLGESSLDEMCIALFNGFVKN</sequence>
<evidence type="ECO:0000256" key="1">
    <source>
        <dbReference type="ARBA" id="ARBA00023157"/>
    </source>
</evidence>
<dbReference type="Gene3D" id="2.60.120.230">
    <property type="match status" value="1"/>
</dbReference>
<evidence type="ECO:0000256" key="4">
    <source>
        <dbReference type="SAM" id="SignalP"/>
    </source>
</evidence>
<keyword evidence="2" id="KW-0325">Glycoprotein</keyword>
<evidence type="ECO:0000256" key="2">
    <source>
        <dbReference type="ARBA" id="ARBA00023180"/>
    </source>
</evidence>
<dbReference type="EMBL" id="JEMB01003138">
    <property type="protein sequence ID" value="KYF75279.1"/>
    <property type="molecule type" value="Genomic_DNA"/>
</dbReference>
<dbReference type="Proteomes" id="UP000075635">
    <property type="component" value="Unassembled WGS sequence"/>
</dbReference>
<dbReference type="PANTHER" id="PTHR10157:SF23">
    <property type="entry name" value="MOXD1 HOMOLOG 1"/>
    <property type="match status" value="1"/>
</dbReference>
<dbReference type="Pfam" id="PF01082">
    <property type="entry name" value="Cu2_monooxygen"/>
    <property type="match status" value="1"/>
</dbReference>
<name>A0A150R4V3_SORCE</name>
<dbReference type="InterPro" id="IPR000323">
    <property type="entry name" value="Cu2_ascorb_mOase_N"/>
</dbReference>
<dbReference type="SUPFAM" id="SSF49742">
    <property type="entry name" value="PHM/PNGase F"/>
    <property type="match status" value="2"/>
</dbReference>
<feature type="chain" id="PRO_5007567705" description="Cytochrome c domain-containing protein" evidence="4">
    <location>
        <begin position="23"/>
        <end position="472"/>
    </location>
</feature>
<keyword evidence="1" id="KW-1015">Disulfide bond</keyword>
<keyword evidence="4" id="KW-0732">Signal</keyword>
<accession>A0A150R4V3</accession>
<dbReference type="AlphaFoldDB" id="A0A150R4V3"/>
<dbReference type="GO" id="GO:0005507">
    <property type="term" value="F:copper ion binding"/>
    <property type="evidence" value="ECO:0007669"/>
    <property type="project" value="InterPro"/>
</dbReference>
<dbReference type="InterPro" id="IPR014784">
    <property type="entry name" value="Cu2_ascorb_mOase-like_C"/>
</dbReference>
<dbReference type="Gene3D" id="2.60.120.310">
    <property type="entry name" value="Copper type II, ascorbate-dependent monooxygenase, N-terminal domain"/>
    <property type="match status" value="1"/>
</dbReference>
<dbReference type="GO" id="GO:0004500">
    <property type="term" value="F:dopamine beta-monooxygenase activity"/>
    <property type="evidence" value="ECO:0007669"/>
    <property type="project" value="InterPro"/>
</dbReference>
<dbReference type="InterPro" id="IPR000945">
    <property type="entry name" value="DBH-like"/>
</dbReference>
<feature type="domain" description="Copper type II ascorbate-dependent monooxygenase C-terminal" evidence="6">
    <location>
        <begin position="344"/>
        <end position="433"/>
    </location>
</feature>
<feature type="signal peptide" evidence="4">
    <location>
        <begin position="1"/>
        <end position="22"/>
    </location>
</feature>
<dbReference type="InterPro" id="IPR008977">
    <property type="entry name" value="PHM/PNGase_F_dom_sf"/>
</dbReference>
<evidence type="ECO:0000256" key="3">
    <source>
        <dbReference type="SAM" id="MobiDB-lite"/>
    </source>
</evidence>
<evidence type="ECO:0000259" key="6">
    <source>
        <dbReference type="Pfam" id="PF03712"/>
    </source>
</evidence>
<feature type="region of interest" description="Disordered" evidence="3">
    <location>
        <begin position="23"/>
        <end position="42"/>
    </location>
</feature>
<dbReference type="PANTHER" id="PTHR10157">
    <property type="entry name" value="DOPAMINE BETA HYDROXYLASE RELATED"/>
    <property type="match status" value="1"/>
</dbReference>
<evidence type="ECO:0000313" key="7">
    <source>
        <dbReference type="EMBL" id="KYF75279.1"/>
    </source>
</evidence>
<evidence type="ECO:0008006" key="9">
    <source>
        <dbReference type="Google" id="ProtNLM"/>
    </source>
</evidence>
<comment type="caution">
    <text evidence="7">The sequence shown here is derived from an EMBL/GenBank/DDBJ whole genome shotgun (WGS) entry which is preliminary data.</text>
</comment>
<organism evidence="7 8">
    <name type="scientific">Sorangium cellulosum</name>
    <name type="common">Polyangium cellulosum</name>
    <dbReference type="NCBI Taxonomy" id="56"/>
    <lineage>
        <taxon>Bacteria</taxon>
        <taxon>Pseudomonadati</taxon>
        <taxon>Myxococcota</taxon>
        <taxon>Polyangia</taxon>
        <taxon>Polyangiales</taxon>
        <taxon>Polyangiaceae</taxon>
        <taxon>Sorangium</taxon>
    </lineage>
</organism>
<proteinExistence type="predicted"/>